<dbReference type="RefSeq" id="WP_077497056.1">
    <property type="nucleotide sequence ID" value="NZ_LS483409.1"/>
</dbReference>
<name>A0AA94M2M5_9STRE</name>
<evidence type="ECO:0000313" key="2">
    <source>
        <dbReference type="EMBL" id="SQG79732.1"/>
    </source>
</evidence>
<keyword evidence="1" id="KW-1133">Transmembrane helix</keyword>
<dbReference type="AlphaFoldDB" id="A0AA94M2M5"/>
<sequence>MICLISALFLLAYIVLGIALIVHHNDLALPKPLAYGLLVLFIVGILVLGYATLFFVLFGYNS</sequence>
<dbReference type="EMBL" id="LS483409">
    <property type="protein sequence ID" value="SQG79732.1"/>
    <property type="molecule type" value="Genomic_DNA"/>
</dbReference>
<dbReference type="Proteomes" id="UP000249013">
    <property type="component" value="Chromosome 1"/>
</dbReference>
<evidence type="ECO:0000256" key="1">
    <source>
        <dbReference type="SAM" id="Phobius"/>
    </source>
</evidence>
<feature type="transmembrane region" description="Helical" evidence="1">
    <location>
        <begin position="33"/>
        <end position="60"/>
    </location>
</feature>
<reference evidence="2 3" key="1">
    <citation type="submission" date="2018-06" db="EMBL/GenBank/DDBJ databases">
        <authorList>
            <consortium name="Pathogen Informatics"/>
            <person name="Doyle S."/>
        </authorList>
    </citation>
    <scope>NUCLEOTIDE SEQUENCE [LARGE SCALE GENOMIC DNA]</scope>
    <source>
        <strain evidence="2 3">NCTC13773</strain>
    </source>
</reference>
<proteinExistence type="predicted"/>
<protein>
    <submittedName>
        <fullName evidence="2">Uncharacterized protein</fullName>
    </submittedName>
</protein>
<keyword evidence="1" id="KW-0472">Membrane</keyword>
<accession>A0AA94M2M5</accession>
<gene>
    <name evidence="2" type="ORF">NCTC13773_01548</name>
</gene>
<keyword evidence="1" id="KW-0812">Transmembrane</keyword>
<organism evidence="2 3">
    <name type="scientific">Streptococcus gallolyticus</name>
    <dbReference type="NCBI Taxonomy" id="315405"/>
    <lineage>
        <taxon>Bacteria</taxon>
        <taxon>Bacillati</taxon>
        <taxon>Bacillota</taxon>
        <taxon>Bacilli</taxon>
        <taxon>Lactobacillales</taxon>
        <taxon>Streptococcaceae</taxon>
        <taxon>Streptococcus</taxon>
    </lineage>
</organism>
<evidence type="ECO:0000313" key="3">
    <source>
        <dbReference type="Proteomes" id="UP000249013"/>
    </source>
</evidence>